<dbReference type="GO" id="GO:0008184">
    <property type="term" value="F:glycogen phosphorylase activity"/>
    <property type="evidence" value="ECO:0007669"/>
    <property type="project" value="InterPro"/>
</dbReference>
<dbReference type="AlphaFoldDB" id="A0A9D1MXG0"/>
<evidence type="ECO:0000256" key="10">
    <source>
        <dbReference type="RuleBase" id="RU000587"/>
    </source>
</evidence>
<sequence length="810" mass="93330">MPNSNATPFDLTKTRVKELIEGVANKSFGAAANSLSNRQLYRCVATVVRDLLLEKRSRFNKQHKARQRKRVHYLSMEFLMGRSLKNNLFNMELDVLFAETLKKYYKVDIEDLYDCEPDAGLGNGGLGRLAACYLDCLAKENYPVMGHSLRFEYGFFQQKIVNGWQTELPDNWLPGGDVWLKERPDKAQIVRFGGEVQENWTDNGPVYRQVGCQEVEAFPYDMVVEGYHSNAVGVLRLWSARNCKPFDFRAFGQGEYMRALQEQSQAEMITKVLYPSDNHEEGKILRLKQEYFLVSAAMQNITSDHYARYGNFDNFAQLVAVHINDTHPALCVPELMRIFIDEYHYGWDYSWSIVKNICAYTNHTVLAEALECWPEYIFKKLLPRIYQIVMEINERACRHFWDLCGDWNKVSNLAVVAYGQVRMANLSVIGSHYVNGVSALHSRILRKTLFKDFYDMNPEKFGNVTNGIAHRRWLCQANPLLSQLIEELIGGEFKSDASRLSQLNQFLDDKQVHTRLAEIKLANKKRFADIARKKLDVAIDPNTRFDVQVKRLHEYKRQLLNALKIVYLYHELKQNPDLDVVPQTFIFGAKAAPSYYTAKEVIKLICFIQKDLEANPKIREKLNVVFMENYCVTMAESLMPAAEISEQISLAGKEASGTGNMKFMINGALTLGTMDGANVEMSEAVGMDNIFIFGLNSRQVTDLWGRGYNSTDYYFKQPKLRIIIDELNNGFGGETFENISNYLLRSNQVADPYMCFADFASYLEAHEKMDKCYRDVHLWNRMSLKNIAEAGRFSADRAVREYAENIWRMK</sequence>
<dbReference type="NCBIfam" id="TIGR02093">
    <property type="entry name" value="P_ylase"/>
    <property type="match status" value="1"/>
</dbReference>
<comment type="caution">
    <text evidence="11">The sequence shown here is derived from an EMBL/GenBank/DDBJ whole genome shotgun (WGS) entry which is preliminary data.</text>
</comment>
<dbReference type="GO" id="GO:0005980">
    <property type="term" value="P:glycogen catabolic process"/>
    <property type="evidence" value="ECO:0007669"/>
    <property type="project" value="TreeGrafter"/>
</dbReference>
<reference evidence="11" key="2">
    <citation type="journal article" date="2021" name="PeerJ">
        <title>Extensive microbial diversity within the chicken gut microbiome revealed by metagenomics and culture.</title>
        <authorList>
            <person name="Gilroy R."/>
            <person name="Ravi A."/>
            <person name="Getino M."/>
            <person name="Pursley I."/>
            <person name="Horton D.L."/>
            <person name="Alikhan N.F."/>
            <person name="Baker D."/>
            <person name="Gharbi K."/>
            <person name="Hall N."/>
            <person name="Watson M."/>
            <person name="Adriaenssens E.M."/>
            <person name="Foster-Nyarko E."/>
            <person name="Jarju S."/>
            <person name="Secka A."/>
            <person name="Antonio M."/>
            <person name="Oren A."/>
            <person name="Chaudhuri R.R."/>
            <person name="La Ragione R."/>
            <person name="Hildebrand F."/>
            <person name="Pallen M.J."/>
        </authorList>
    </citation>
    <scope>NUCLEOTIDE SEQUENCE</scope>
    <source>
        <strain evidence="11">ChiHjej12B11-7776</strain>
    </source>
</reference>
<dbReference type="Gene3D" id="3.40.50.2000">
    <property type="entry name" value="Glycogen Phosphorylase B"/>
    <property type="match status" value="2"/>
</dbReference>
<accession>A0A9D1MXG0</accession>
<proteinExistence type="inferred from homology"/>
<gene>
    <name evidence="11" type="ORF">IAC72_04470</name>
</gene>
<dbReference type="SUPFAM" id="SSF53756">
    <property type="entry name" value="UDP-Glycosyltransferase/glycogen phosphorylase"/>
    <property type="match status" value="1"/>
</dbReference>
<name>A0A9D1MXG0_9BACT</name>
<evidence type="ECO:0000256" key="6">
    <source>
        <dbReference type="ARBA" id="ARBA00022679"/>
    </source>
</evidence>
<keyword evidence="6 10" id="KW-0808">Transferase</keyword>
<evidence type="ECO:0000256" key="1">
    <source>
        <dbReference type="ARBA" id="ARBA00001933"/>
    </source>
</evidence>
<comment type="similarity">
    <text evidence="2 10">Belongs to the glycogen phosphorylase family.</text>
</comment>
<keyword evidence="5 10" id="KW-0328">Glycosyltransferase</keyword>
<organism evidence="11 12">
    <name type="scientific">Candidatus Fimimonas merdipullorum</name>
    <dbReference type="NCBI Taxonomy" id="2840822"/>
    <lineage>
        <taxon>Bacteria</taxon>
        <taxon>Pseudomonadati</taxon>
        <taxon>Myxococcota</taxon>
        <taxon>Myxococcia</taxon>
        <taxon>Myxococcales</taxon>
        <taxon>Cystobacterineae</taxon>
        <taxon>Myxococcaceae</taxon>
        <taxon>Myxococcaceae incertae sedis</taxon>
        <taxon>Candidatus Fimimonas</taxon>
    </lineage>
</organism>
<dbReference type="PANTHER" id="PTHR11468:SF3">
    <property type="entry name" value="GLYCOGEN PHOSPHORYLASE, LIVER FORM"/>
    <property type="match status" value="1"/>
</dbReference>
<comment type="cofactor">
    <cofactor evidence="1 10">
        <name>pyridoxal 5'-phosphate</name>
        <dbReference type="ChEBI" id="CHEBI:597326"/>
    </cofactor>
</comment>
<dbReference type="InterPro" id="IPR011833">
    <property type="entry name" value="Glycg_phsphrylas"/>
</dbReference>
<reference evidence="11" key="1">
    <citation type="submission" date="2020-10" db="EMBL/GenBank/DDBJ databases">
        <authorList>
            <person name="Gilroy R."/>
        </authorList>
    </citation>
    <scope>NUCLEOTIDE SEQUENCE</scope>
    <source>
        <strain evidence="11">ChiHjej12B11-7776</strain>
    </source>
</reference>
<comment type="function">
    <text evidence="10">Allosteric enzyme that catalyzes the rate-limiting step in glycogen catabolism, the phosphorolytic cleavage of glycogen to produce glucose-1-phosphate, and plays a central role in maintaining cellular and organismal glucose homeostasis.</text>
</comment>
<evidence type="ECO:0000256" key="8">
    <source>
        <dbReference type="ARBA" id="ARBA00023277"/>
    </source>
</evidence>
<evidence type="ECO:0000256" key="5">
    <source>
        <dbReference type="ARBA" id="ARBA00022676"/>
    </source>
</evidence>
<keyword evidence="4" id="KW-0321">Glycogen metabolism</keyword>
<dbReference type="GO" id="GO:0030170">
    <property type="term" value="F:pyridoxal phosphate binding"/>
    <property type="evidence" value="ECO:0007669"/>
    <property type="project" value="InterPro"/>
</dbReference>
<dbReference type="CDD" id="cd04300">
    <property type="entry name" value="GT35_Glycogen_Phosphorylase"/>
    <property type="match status" value="1"/>
</dbReference>
<dbReference type="FunFam" id="3.40.50.2000:FF:000005">
    <property type="entry name" value="Alpha-1,4 glucan phosphorylase"/>
    <property type="match status" value="1"/>
</dbReference>
<evidence type="ECO:0000256" key="3">
    <source>
        <dbReference type="ARBA" id="ARBA00022553"/>
    </source>
</evidence>
<evidence type="ECO:0000313" key="12">
    <source>
        <dbReference type="Proteomes" id="UP000886852"/>
    </source>
</evidence>
<dbReference type="PIRSF" id="PIRSF000460">
    <property type="entry name" value="Pprylas_GlgP"/>
    <property type="match status" value="1"/>
</dbReference>
<dbReference type="EMBL" id="DVOC01000076">
    <property type="protein sequence ID" value="HIU91244.1"/>
    <property type="molecule type" value="Genomic_DNA"/>
</dbReference>
<evidence type="ECO:0000256" key="4">
    <source>
        <dbReference type="ARBA" id="ARBA00022600"/>
    </source>
</evidence>
<keyword evidence="7 9" id="KW-0663">Pyridoxal phosphate</keyword>
<dbReference type="PANTHER" id="PTHR11468">
    <property type="entry name" value="GLYCOGEN PHOSPHORYLASE"/>
    <property type="match status" value="1"/>
</dbReference>
<evidence type="ECO:0000256" key="2">
    <source>
        <dbReference type="ARBA" id="ARBA00006047"/>
    </source>
</evidence>
<feature type="modified residue" description="N6-(pyridoxal phosphate)lysine" evidence="9">
    <location>
        <position position="662"/>
    </location>
</feature>
<dbReference type="Pfam" id="PF00343">
    <property type="entry name" value="Phosphorylase"/>
    <property type="match status" value="1"/>
</dbReference>
<dbReference type="GO" id="GO:0005737">
    <property type="term" value="C:cytoplasm"/>
    <property type="evidence" value="ECO:0007669"/>
    <property type="project" value="TreeGrafter"/>
</dbReference>
<dbReference type="EC" id="2.4.1.1" evidence="10"/>
<protein>
    <recommendedName>
        <fullName evidence="10">Alpha-1,4 glucan phosphorylase</fullName>
        <ecNumber evidence="10">2.4.1.1</ecNumber>
    </recommendedName>
</protein>
<keyword evidence="3" id="KW-0597">Phosphoprotein</keyword>
<comment type="catalytic activity">
    <reaction evidence="10">
        <text>[(1-&gt;4)-alpha-D-glucosyl](n) + phosphate = [(1-&gt;4)-alpha-D-glucosyl](n-1) + alpha-D-glucose 1-phosphate</text>
        <dbReference type="Rhea" id="RHEA:41732"/>
        <dbReference type="Rhea" id="RHEA-COMP:9584"/>
        <dbReference type="Rhea" id="RHEA-COMP:9586"/>
        <dbReference type="ChEBI" id="CHEBI:15444"/>
        <dbReference type="ChEBI" id="CHEBI:43474"/>
        <dbReference type="ChEBI" id="CHEBI:58601"/>
        <dbReference type="EC" id="2.4.1.1"/>
    </reaction>
</comment>
<dbReference type="InterPro" id="IPR000811">
    <property type="entry name" value="Glyco_trans_35"/>
</dbReference>
<evidence type="ECO:0000313" key="11">
    <source>
        <dbReference type="EMBL" id="HIU91244.1"/>
    </source>
</evidence>
<dbReference type="FunFam" id="3.40.50.2000:FF:000153">
    <property type="entry name" value="Alpha-1,4 glucan phosphorylase"/>
    <property type="match status" value="1"/>
</dbReference>
<evidence type="ECO:0000256" key="9">
    <source>
        <dbReference type="PIRSR" id="PIRSR000460-1"/>
    </source>
</evidence>
<keyword evidence="8 10" id="KW-0119">Carbohydrate metabolism</keyword>
<dbReference type="Proteomes" id="UP000886852">
    <property type="component" value="Unassembled WGS sequence"/>
</dbReference>
<evidence type="ECO:0000256" key="7">
    <source>
        <dbReference type="ARBA" id="ARBA00022898"/>
    </source>
</evidence>